<organism evidence="4 5">
    <name type="scientific">Coemansia thaxteri</name>
    <dbReference type="NCBI Taxonomy" id="2663907"/>
    <lineage>
        <taxon>Eukaryota</taxon>
        <taxon>Fungi</taxon>
        <taxon>Fungi incertae sedis</taxon>
        <taxon>Zoopagomycota</taxon>
        <taxon>Kickxellomycotina</taxon>
        <taxon>Kickxellomycetes</taxon>
        <taxon>Kickxellales</taxon>
        <taxon>Kickxellaceae</taxon>
        <taxon>Coemansia</taxon>
    </lineage>
</organism>
<keyword evidence="5" id="KW-1185">Reference proteome</keyword>
<comment type="caution">
    <text evidence="4">The sequence shown here is derived from an EMBL/GenBank/DDBJ whole genome shotgun (WGS) entry which is preliminary data.</text>
</comment>
<feature type="non-terminal residue" evidence="4">
    <location>
        <position position="320"/>
    </location>
</feature>
<evidence type="ECO:0000313" key="4">
    <source>
        <dbReference type="EMBL" id="KAJ1998182.1"/>
    </source>
</evidence>
<reference evidence="4" key="1">
    <citation type="submission" date="2022-07" db="EMBL/GenBank/DDBJ databases">
        <title>Phylogenomic reconstructions and comparative analyses of Kickxellomycotina fungi.</title>
        <authorList>
            <person name="Reynolds N.K."/>
            <person name="Stajich J.E."/>
            <person name="Barry K."/>
            <person name="Grigoriev I.V."/>
            <person name="Crous P."/>
            <person name="Smith M.E."/>
        </authorList>
    </citation>
    <scope>NUCLEOTIDE SEQUENCE</scope>
    <source>
        <strain evidence="4">IMI 214461</strain>
    </source>
</reference>
<keyword evidence="4" id="KW-0489">Methyltransferase</keyword>
<accession>A0A9W8ECY4</accession>
<dbReference type="PANTHER" id="PTHR31913">
    <property type="entry name" value="VACUOLAR IMPORT AND DEGRADATION PROTEIN 27"/>
    <property type="match status" value="1"/>
</dbReference>
<evidence type="ECO:0000259" key="2">
    <source>
        <dbReference type="Pfam" id="PF17747"/>
    </source>
</evidence>
<dbReference type="InterPro" id="IPR040458">
    <property type="entry name" value="Vid27"/>
</dbReference>
<dbReference type="GO" id="GO:0005737">
    <property type="term" value="C:cytoplasm"/>
    <property type="evidence" value="ECO:0007669"/>
    <property type="project" value="TreeGrafter"/>
</dbReference>
<feature type="compositionally biased region" description="Basic and acidic residues" evidence="1">
    <location>
        <begin position="225"/>
        <end position="234"/>
    </location>
</feature>
<proteinExistence type="predicted"/>
<dbReference type="InterPro" id="IPR040979">
    <property type="entry name" value="Vid27_N"/>
</dbReference>
<dbReference type="GO" id="GO:0032259">
    <property type="term" value="P:methylation"/>
    <property type="evidence" value="ECO:0007669"/>
    <property type="project" value="UniProtKB-KW"/>
</dbReference>
<sequence length="320" mass="35600">MNALKSLGKLVWGSKDNPEMFKLTSGVLYEVNPVAKVTRKCIFKDAELCIRRTDAEFQYQLVAQRVYEEDEDADELDDERAFLIGSELKFSPTLVDMAHGFKWVDSACDDGTLEYEYIVEDLSANKPTRDAFAVAVARCAWERKARRPYTQAADSDIKAAIAQAEDEQLEKMLNSVQINDADIDAAVAEVDSVVEVQPAPAVASATAATSTKRRAKRAPKAPKAPKWELPAEPKETPTGEVVVSILGELYMFDAHTAVFTQVSKEVALTVVETGKFTYWVNVASDDRNYVAQVIEPEMNAVFNHDHCSLIWNYFDTNGKA</sequence>
<dbReference type="OrthoDB" id="10251113at2759"/>
<evidence type="ECO:0000313" key="5">
    <source>
        <dbReference type="Proteomes" id="UP001150907"/>
    </source>
</evidence>
<dbReference type="GO" id="GO:0005634">
    <property type="term" value="C:nucleus"/>
    <property type="evidence" value="ECO:0007669"/>
    <property type="project" value="TreeGrafter"/>
</dbReference>
<dbReference type="EMBL" id="JANBQF010001051">
    <property type="protein sequence ID" value="KAJ1998182.1"/>
    <property type="molecule type" value="Genomic_DNA"/>
</dbReference>
<dbReference type="Proteomes" id="UP001150907">
    <property type="component" value="Unassembled WGS sequence"/>
</dbReference>
<dbReference type="InterPro" id="IPR040768">
    <property type="entry name" value="Vid27_PH"/>
</dbReference>
<feature type="compositionally biased region" description="Basic residues" evidence="1">
    <location>
        <begin position="211"/>
        <end position="220"/>
    </location>
</feature>
<dbReference type="GO" id="GO:0052905">
    <property type="term" value="F:tRNA (guanosine(9)-N1)-methyltransferase activity"/>
    <property type="evidence" value="ECO:0007669"/>
    <property type="project" value="UniProtKB-EC"/>
</dbReference>
<evidence type="ECO:0000259" key="3">
    <source>
        <dbReference type="Pfam" id="PF17748"/>
    </source>
</evidence>
<keyword evidence="4" id="KW-0808">Transferase</keyword>
<feature type="domain" description="Vid27 PH-like" evidence="2">
    <location>
        <begin position="241"/>
        <end position="319"/>
    </location>
</feature>
<feature type="region of interest" description="Disordered" evidence="1">
    <location>
        <begin position="204"/>
        <end position="234"/>
    </location>
</feature>
<dbReference type="EC" id="2.1.1.221" evidence="4"/>
<feature type="domain" description="Vid27 N-terminal" evidence="3">
    <location>
        <begin position="1"/>
        <end position="158"/>
    </location>
</feature>
<evidence type="ECO:0000256" key="1">
    <source>
        <dbReference type="SAM" id="MobiDB-lite"/>
    </source>
</evidence>
<gene>
    <name evidence="4" type="primary">vid27</name>
    <name evidence="4" type="ORF">H4R26_005554</name>
</gene>
<protein>
    <submittedName>
        <fullName evidence="4">Vacuolar import and degradation protein 27</fullName>
        <ecNumber evidence="4">2.1.1.221</ecNumber>
    </submittedName>
</protein>
<name>A0A9W8ECY4_9FUNG</name>
<dbReference type="Pfam" id="PF17748">
    <property type="entry name" value="VID27_N"/>
    <property type="match status" value="1"/>
</dbReference>
<dbReference type="AlphaFoldDB" id="A0A9W8ECY4"/>
<dbReference type="PANTHER" id="PTHR31913:SF0">
    <property type="entry name" value="VACUOLAR IMPORT AND DEGRADATION PROTEIN 27"/>
    <property type="match status" value="1"/>
</dbReference>
<dbReference type="Pfam" id="PF17747">
    <property type="entry name" value="VID27_PH"/>
    <property type="match status" value="1"/>
</dbReference>